<keyword evidence="4 10" id="KW-0808">Transferase</keyword>
<dbReference type="InterPro" id="IPR036914">
    <property type="entry name" value="MGS-like_dom_sf"/>
</dbReference>
<keyword evidence="5 10" id="KW-0658">Purine biosynthesis</keyword>
<dbReference type="EC" id="2.1.2.3" evidence="10"/>
<dbReference type="PIRSF" id="PIRSF000414">
    <property type="entry name" value="AICARFT_IMPCHas"/>
    <property type="match status" value="1"/>
</dbReference>
<comment type="catalytic activity">
    <reaction evidence="9 10">
        <text>IMP + H2O = 5-formamido-1-(5-phospho-D-ribosyl)imidazole-4-carboxamide</text>
        <dbReference type="Rhea" id="RHEA:18445"/>
        <dbReference type="ChEBI" id="CHEBI:15377"/>
        <dbReference type="ChEBI" id="CHEBI:58053"/>
        <dbReference type="ChEBI" id="CHEBI:58467"/>
        <dbReference type="EC" id="3.5.4.10"/>
    </reaction>
</comment>
<evidence type="ECO:0000256" key="4">
    <source>
        <dbReference type="ARBA" id="ARBA00022679"/>
    </source>
</evidence>
<dbReference type="HOGENOM" id="CLU_016316_5_2_3"/>
<evidence type="ECO:0000256" key="3">
    <source>
        <dbReference type="ARBA" id="ARBA00007667"/>
    </source>
</evidence>
<dbReference type="NCBIfam" id="TIGR00355">
    <property type="entry name" value="purH"/>
    <property type="match status" value="1"/>
</dbReference>
<organism evidence="12 13">
    <name type="scientific">Microcystis aeruginosa PCC 9807</name>
    <dbReference type="NCBI Taxonomy" id="1160283"/>
    <lineage>
        <taxon>Bacteria</taxon>
        <taxon>Bacillati</taxon>
        <taxon>Cyanobacteriota</taxon>
        <taxon>Cyanophyceae</taxon>
        <taxon>Oscillatoriophycideae</taxon>
        <taxon>Chroococcales</taxon>
        <taxon>Microcystaceae</taxon>
        <taxon>Microcystis</taxon>
    </lineage>
</organism>
<dbReference type="AlphaFoldDB" id="I4HEB6"/>
<dbReference type="PROSITE" id="PS51855">
    <property type="entry name" value="MGS"/>
    <property type="match status" value="1"/>
</dbReference>
<dbReference type="HAMAP" id="MF_00139">
    <property type="entry name" value="PurH"/>
    <property type="match status" value="1"/>
</dbReference>
<feature type="domain" description="MGS-like" evidence="11">
    <location>
        <begin position="1"/>
        <end position="146"/>
    </location>
</feature>
<dbReference type="InterPro" id="IPR024051">
    <property type="entry name" value="AICAR_Tfase_dup_dom_sf"/>
</dbReference>
<name>I4HEB6_MICAE</name>
<evidence type="ECO:0000256" key="7">
    <source>
        <dbReference type="ARBA" id="ARBA00023268"/>
    </source>
</evidence>
<comment type="similarity">
    <text evidence="3 10">Belongs to the PurH family.</text>
</comment>
<dbReference type="InterPro" id="IPR016193">
    <property type="entry name" value="Cytidine_deaminase-like"/>
</dbReference>
<accession>I4HEB6</accession>
<dbReference type="InterPro" id="IPR011607">
    <property type="entry name" value="MGS-like_dom"/>
</dbReference>
<comment type="catalytic activity">
    <reaction evidence="8 10">
        <text>(6R)-10-formyltetrahydrofolate + 5-amino-1-(5-phospho-beta-D-ribosyl)imidazole-4-carboxamide = 5-formamido-1-(5-phospho-D-ribosyl)imidazole-4-carboxamide + (6S)-5,6,7,8-tetrahydrofolate</text>
        <dbReference type="Rhea" id="RHEA:22192"/>
        <dbReference type="ChEBI" id="CHEBI:57453"/>
        <dbReference type="ChEBI" id="CHEBI:58467"/>
        <dbReference type="ChEBI" id="CHEBI:58475"/>
        <dbReference type="ChEBI" id="CHEBI:195366"/>
        <dbReference type="EC" id="2.1.2.3"/>
    </reaction>
</comment>
<evidence type="ECO:0000256" key="5">
    <source>
        <dbReference type="ARBA" id="ARBA00022755"/>
    </source>
</evidence>
<dbReference type="GO" id="GO:0003937">
    <property type="term" value="F:IMP cyclohydrolase activity"/>
    <property type="evidence" value="ECO:0007669"/>
    <property type="project" value="UniProtKB-UniRule"/>
</dbReference>
<evidence type="ECO:0000256" key="8">
    <source>
        <dbReference type="ARBA" id="ARBA00050488"/>
    </source>
</evidence>
<evidence type="ECO:0000313" key="12">
    <source>
        <dbReference type="EMBL" id="CCI20390.1"/>
    </source>
</evidence>
<dbReference type="Pfam" id="PF02142">
    <property type="entry name" value="MGS"/>
    <property type="match status" value="1"/>
</dbReference>
<dbReference type="EMBL" id="CAIM01000668">
    <property type="protein sequence ID" value="CCI20390.1"/>
    <property type="molecule type" value="Genomic_DNA"/>
</dbReference>
<dbReference type="SMART" id="SM00798">
    <property type="entry name" value="AICARFT_IMPCHas"/>
    <property type="match status" value="1"/>
</dbReference>
<sequence>MGRLALISVTDKTGIVDFTRQLTEEFDFEIISSGGTAKTLQSAGIPVIKVGEYTGSPEILGGRVKTLHPRIHGGILARRDCQSDLAEMEANQIRPFDLVVVNLYPFEQTIANPDVTTAQAIEQIDIGGPAMLRASAKNFAHLTVISNPKYYEQYLSQLRQNNGEISLEFRQKMAGETFALTNAYDGAIASYFASLNGETTRFNLAGNALQTLRYGENPHQSATWYGSGTMAQGWGKATLLQGKELSYNNLVDLEAARRLIAEFGREEPAAAILKHTNPCGVAIGGSLVEAYTKAFHGDATSAFGGIVALNQAIDEATAKELTKTFLECVVAPDCSPEARDILAKKSKVRILLLPDLSRGEKQTVKVIAGGFLVQAADDLVETPDDWRVVTEKQPTAVQLAELLFAWKVSKHVKSNAIVVTKNQTTLGVGAGQMNRVGSVKIALEQAGEAAKGGYLASDGFFPFDDSVRTAAQFGIEAIVQPGGSLKDQDSINAANELGLIMVLTGIRHFLH</sequence>
<evidence type="ECO:0000259" key="11">
    <source>
        <dbReference type="PROSITE" id="PS51855"/>
    </source>
</evidence>
<dbReference type="GO" id="GO:0005829">
    <property type="term" value="C:cytosol"/>
    <property type="evidence" value="ECO:0007669"/>
    <property type="project" value="TreeGrafter"/>
</dbReference>
<gene>
    <name evidence="10 12" type="primary">purH</name>
    <name evidence="12" type="ORF">MICAF_700007</name>
</gene>
<dbReference type="SUPFAM" id="SSF53927">
    <property type="entry name" value="Cytidine deaminase-like"/>
    <property type="match status" value="1"/>
</dbReference>
<comment type="pathway">
    <text evidence="1 10">Purine metabolism; IMP biosynthesis via de novo pathway; IMP from 5-formamido-1-(5-phospho-D-ribosyl)imidazole-4-carboxamide: step 1/1.</text>
</comment>
<reference evidence="12 13" key="1">
    <citation type="submission" date="2012-04" db="EMBL/GenBank/DDBJ databases">
        <authorList>
            <person name="Genoscope - CEA"/>
        </authorList>
    </citation>
    <scope>NUCLEOTIDE SEQUENCE [LARGE SCALE GENOMIC DNA]</scope>
    <source>
        <strain evidence="12 13">9807</strain>
    </source>
</reference>
<dbReference type="PANTHER" id="PTHR11692:SF0">
    <property type="entry name" value="BIFUNCTIONAL PURINE BIOSYNTHESIS PROTEIN ATIC"/>
    <property type="match status" value="1"/>
</dbReference>
<dbReference type="SUPFAM" id="SSF52335">
    <property type="entry name" value="Methylglyoxal synthase-like"/>
    <property type="match status" value="1"/>
</dbReference>
<comment type="domain">
    <text evidence="10">The IMP cyclohydrolase activity resides in the N-terminal region.</text>
</comment>
<comment type="caution">
    <text evidence="12">The sequence shown here is derived from an EMBL/GenBank/DDBJ whole genome shotgun (WGS) entry which is preliminary data.</text>
</comment>
<dbReference type="FunFam" id="3.40.50.1380:FF:000001">
    <property type="entry name" value="Bifunctional purine biosynthesis protein PurH"/>
    <property type="match status" value="1"/>
</dbReference>
<evidence type="ECO:0000256" key="10">
    <source>
        <dbReference type="HAMAP-Rule" id="MF_00139"/>
    </source>
</evidence>
<evidence type="ECO:0000256" key="9">
    <source>
        <dbReference type="ARBA" id="ARBA00050687"/>
    </source>
</evidence>
<dbReference type="Gene3D" id="3.40.50.1380">
    <property type="entry name" value="Methylglyoxal synthase-like domain"/>
    <property type="match status" value="1"/>
</dbReference>
<keyword evidence="6 10" id="KW-0378">Hydrolase</keyword>
<dbReference type="NCBIfam" id="NF002049">
    <property type="entry name" value="PRK00881.1"/>
    <property type="match status" value="1"/>
</dbReference>
<comment type="pathway">
    <text evidence="2 10">Purine metabolism; IMP biosynthesis via de novo pathway; 5-formamido-1-(5-phospho-D-ribosyl)imidazole-4-carboxamide from 5-amino-1-(5-phospho-D-ribosyl)imidazole-4-carboxamide (10-formyl THF route): step 1/1.</text>
</comment>
<evidence type="ECO:0000313" key="13">
    <source>
        <dbReference type="Proteomes" id="UP000003613"/>
    </source>
</evidence>
<dbReference type="PANTHER" id="PTHR11692">
    <property type="entry name" value="BIFUNCTIONAL PURINE BIOSYNTHESIS PROTEIN PURH"/>
    <property type="match status" value="1"/>
</dbReference>
<dbReference type="RefSeq" id="WP_002785635.1">
    <property type="nucleotide sequence ID" value="NZ_HE973319.1"/>
</dbReference>
<dbReference type="Pfam" id="PF01808">
    <property type="entry name" value="AICARFT_IMPCHas"/>
    <property type="match status" value="1"/>
</dbReference>
<keyword evidence="7 10" id="KW-0511">Multifunctional enzyme</keyword>
<dbReference type="UniPathway" id="UPA00074">
    <property type="reaction ID" value="UER00133"/>
</dbReference>
<evidence type="ECO:0000256" key="1">
    <source>
        <dbReference type="ARBA" id="ARBA00004844"/>
    </source>
</evidence>
<evidence type="ECO:0000256" key="6">
    <source>
        <dbReference type="ARBA" id="ARBA00022801"/>
    </source>
</evidence>
<proteinExistence type="inferred from homology"/>
<dbReference type="Proteomes" id="UP000003613">
    <property type="component" value="Unassembled WGS sequence"/>
</dbReference>
<evidence type="ECO:0000256" key="2">
    <source>
        <dbReference type="ARBA" id="ARBA00004954"/>
    </source>
</evidence>
<protein>
    <recommendedName>
        <fullName evidence="10">Bifunctional purine biosynthesis protein PurH</fullName>
    </recommendedName>
    <domain>
        <recommendedName>
            <fullName evidence="10">Phosphoribosylaminoimidazolecarboxamide formyltransferase</fullName>
            <ecNumber evidence="10">2.1.2.3</ecNumber>
        </recommendedName>
        <alternativeName>
            <fullName evidence="10">AICAR transformylase</fullName>
        </alternativeName>
    </domain>
    <domain>
        <recommendedName>
            <fullName evidence="10">IMP cyclohydrolase</fullName>
            <ecNumber evidence="10">3.5.4.10</ecNumber>
        </recommendedName>
        <alternativeName>
            <fullName evidence="10">ATIC</fullName>
        </alternativeName>
        <alternativeName>
            <fullName evidence="10">IMP synthase</fullName>
        </alternativeName>
        <alternativeName>
            <fullName evidence="10">Inosinicase</fullName>
        </alternativeName>
    </domain>
</protein>
<dbReference type="FunFam" id="3.40.140.20:FF:000001">
    <property type="entry name" value="Bifunctional purine biosynthesis protein PurH"/>
    <property type="match status" value="1"/>
</dbReference>
<dbReference type="GO" id="GO:0004643">
    <property type="term" value="F:phosphoribosylaminoimidazolecarboxamide formyltransferase activity"/>
    <property type="evidence" value="ECO:0007669"/>
    <property type="project" value="UniProtKB-UniRule"/>
</dbReference>
<dbReference type="Gene3D" id="3.40.140.20">
    <property type="match status" value="2"/>
</dbReference>
<dbReference type="SMART" id="SM00851">
    <property type="entry name" value="MGS"/>
    <property type="match status" value="1"/>
</dbReference>
<dbReference type="EC" id="3.5.4.10" evidence="10"/>
<dbReference type="GO" id="GO:0006189">
    <property type="term" value="P:'de novo' IMP biosynthetic process"/>
    <property type="evidence" value="ECO:0007669"/>
    <property type="project" value="UniProtKB-UniRule"/>
</dbReference>
<dbReference type="InterPro" id="IPR002695">
    <property type="entry name" value="PurH-like"/>
</dbReference>
<dbReference type="CDD" id="cd01421">
    <property type="entry name" value="IMPCH"/>
    <property type="match status" value="1"/>
</dbReference>